<dbReference type="EMBL" id="JBEAFC010000003">
    <property type="protein sequence ID" value="KAL1563256.1"/>
    <property type="molecule type" value="Genomic_DNA"/>
</dbReference>
<gene>
    <name evidence="1" type="ORF">AAHA92_05743</name>
</gene>
<keyword evidence="2" id="KW-1185">Reference proteome</keyword>
<evidence type="ECO:0000313" key="1">
    <source>
        <dbReference type="EMBL" id="KAL1563256.1"/>
    </source>
</evidence>
<comment type="caution">
    <text evidence="1">The sequence shown here is derived from an EMBL/GenBank/DDBJ whole genome shotgun (WGS) entry which is preliminary data.</text>
</comment>
<dbReference type="AlphaFoldDB" id="A0ABD1I3G5"/>
<reference evidence="1 2" key="1">
    <citation type="submission" date="2024-06" db="EMBL/GenBank/DDBJ databases">
        <title>A chromosome level genome sequence of Diviner's sage (Salvia divinorum).</title>
        <authorList>
            <person name="Ford S.A."/>
            <person name="Ro D.-K."/>
            <person name="Ness R.W."/>
            <person name="Phillips M.A."/>
        </authorList>
    </citation>
    <scope>NUCLEOTIDE SEQUENCE [LARGE SCALE GENOMIC DNA]</scope>
    <source>
        <strain evidence="1">SAF-2024a</strain>
        <tissue evidence="1">Leaf</tissue>
    </source>
</reference>
<dbReference type="Proteomes" id="UP001567538">
    <property type="component" value="Unassembled WGS sequence"/>
</dbReference>
<name>A0ABD1I3G5_SALDI</name>
<evidence type="ECO:0000313" key="2">
    <source>
        <dbReference type="Proteomes" id="UP001567538"/>
    </source>
</evidence>
<accession>A0ABD1I3G5</accession>
<protein>
    <submittedName>
        <fullName evidence="1">Uncharacterized protein</fullName>
    </submittedName>
</protein>
<organism evidence="1 2">
    <name type="scientific">Salvia divinorum</name>
    <name type="common">Maria pastora</name>
    <name type="synonym">Diviner's sage</name>
    <dbReference type="NCBI Taxonomy" id="28513"/>
    <lineage>
        <taxon>Eukaryota</taxon>
        <taxon>Viridiplantae</taxon>
        <taxon>Streptophyta</taxon>
        <taxon>Embryophyta</taxon>
        <taxon>Tracheophyta</taxon>
        <taxon>Spermatophyta</taxon>
        <taxon>Magnoliopsida</taxon>
        <taxon>eudicotyledons</taxon>
        <taxon>Gunneridae</taxon>
        <taxon>Pentapetalae</taxon>
        <taxon>asterids</taxon>
        <taxon>lamiids</taxon>
        <taxon>Lamiales</taxon>
        <taxon>Lamiaceae</taxon>
        <taxon>Nepetoideae</taxon>
        <taxon>Mentheae</taxon>
        <taxon>Salviinae</taxon>
        <taxon>Salvia</taxon>
        <taxon>Salvia subgen. Calosphace</taxon>
    </lineage>
</organism>
<proteinExistence type="predicted"/>
<sequence>MNIRHTKDFQFWTINLFKDLLNGKWTIVQQQNLLIWIGARYIVSCSCGEYDVERVSVPLTILNHATRIVFCQGKDDMHILC</sequence>